<dbReference type="Gene3D" id="1.10.260.40">
    <property type="entry name" value="lambda repressor-like DNA-binding domains"/>
    <property type="match status" value="1"/>
</dbReference>
<proteinExistence type="predicted"/>
<dbReference type="InterPro" id="IPR010982">
    <property type="entry name" value="Lambda_DNA-bd_dom_sf"/>
</dbReference>
<dbReference type="GO" id="GO:0003677">
    <property type="term" value="F:DNA binding"/>
    <property type="evidence" value="ECO:0007669"/>
    <property type="project" value="InterPro"/>
</dbReference>
<dbReference type="SUPFAM" id="SSF47413">
    <property type="entry name" value="lambda repressor-like DNA-binding domains"/>
    <property type="match status" value="1"/>
</dbReference>
<sequence>MTVIDDRAGLQTDTSTFGTRMKRYRTMAKLSIAKLADYLKREYGELALSENVLTNIELGRKTDISVDATIQIAHALHITPLALICDLEEPFLLSDNPIFGTRTKYGICNIFLSEMIVFDRVELNTAMARIKSILDESKRYWDGVSNYQTYMDVLRRALLDELPDDSDDPMYYGPGPNMAFYYLSQSIDDIEKSATVMEAAGVTVPDSEKKKIETAKDSFDSIRKMCIAKGILSLDEQERISDVFEGISQLPSKRPLTSD</sequence>
<name>A0A4R0UIV2_BIFLL</name>
<reference evidence="1 2" key="1">
    <citation type="journal article" date="2018" name="Sci. Rep.">
        <title>Genomic diversity and distribution of Bifidobacterium longum subsp. longum across the human lifespan.</title>
        <authorList>
            <person name="Odamaki T."/>
            <person name="Bottacini F."/>
            <person name="Kato K."/>
            <person name="Mitsuyama E."/>
            <person name="Yoshida K."/>
            <person name="Horigome A."/>
            <person name="Xiao J.Z."/>
            <person name="van Sinderen D."/>
        </authorList>
    </citation>
    <scope>NUCLEOTIDE SEQUENCE [LARGE SCALE GENOMIC DNA]</scope>
    <source>
        <strain evidence="1 2">MCC10096</strain>
    </source>
</reference>
<protein>
    <submittedName>
        <fullName evidence="1">Uncharacterized protein</fullName>
    </submittedName>
</protein>
<evidence type="ECO:0000313" key="2">
    <source>
        <dbReference type="Proteomes" id="UP000292932"/>
    </source>
</evidence>
<evidence type="ECO:0000313" key="1">
    <source>
        <dbReference type="EMBL" id="TCF31585.1"/>
    </source>
</evidence>
<organism evidence="1 2">
    <name type="scientific">Bifidobacterium longum subsp. longum</name>
    <dbReference type="NCBI Taxonomy" id="1679"/>
    <lineage>
        <taxon>Bacteria</taxon>
        <taxon>Bacillati</taxon>
        <taxon>Actinomycetota</taxon>
        <taxon>Actinomycetes</taxon>
        <taxon>Bifidobacteriales</taxon>
        <taxon>Bifidobacteriaceae</taxon>
        <taxon>Bifidobacterium</taxon>
    </lineage>
</organism>
<dbReference type="AlphaFoldDB" id="A0A4R0UIV2"/>
<gene>
    <name evidence="1" type="ORF">MCC10096_1243</name>
</gene>
<dbReference type="EMBL" id="SHSP01000013">
    <property type="protein sequence ID" value="TCF31585.1"/>
    <property type="molecule type" value="Genomic_DNA"/>
</dbReference>
<accession>A0A4R0UIV2</accession>
<dbReference type="RefSeq" id="WP_117651124.1">
    <property type="nucleotide sequence ID" value="NZ_SHSH01000017.1"/>
</dbReference>
<dbReference type="Proteomes" id="UP000292932">
    <property type="component" value="Unassembled WGS sequence"/>
</dbReference>
<comment type="caution">
    <text evidence="1">The sequence shown here is derived from an EMBL/GenBank/DDBJ whole genome shotgun (WGS) entry which is preliminary data.</text>
</comment>